<dbReference type="Proteomes" id="UP000615455">
    <property type="component" value="Unassembled WGS sequence"/>
</dbReference>
<protein>
    <submittedName>
        <fullName evidence="2">Lipase</fullName>
    </submittedName>
</protein>
<evidence type="ECO:0000313" key="2">
    <source>
        <dbReference type="EMBL" id="GGA10370.1"/>
    </source>
</evidence>
<dbReference type="PANTHER" id="PTHR30383:SF5">
    <property type="entry name" value="SGNH HYDROLASE-TYPE ESTERASE DOMAIN-CONTAINING PROTEIN"/>
    <property type="match status" value="1"/>
</dbReference>
<keyword evidence="3" id="KW-1185">Reference proteome</keyword>
<dbReference type="InterPro" id="IPR036514">
    <property type="entry name" value="SGNH_hydro_sf"/>
</dbReference>
<comment type="caution">
    <text evidence="2">The sequence shown here is derived from an EMBL/GenBank/DDBJ whole genome shotgun (WGS) entry which is preliminary data.</text>
</comment>
<accession>A0ABQ1FH14</accession>
<dbReference type="Pfam" id="PF13472">
    <property type="entry name" value="Lipase_GDSL_2"/>
    <property type="match status" value="1"/>
</dbReference>
<evidence type="ECO:0000259" key="1">
    <source>
        <dbReference type="Pfam" id="PF13472"/>
    </source>
</evidence>
<dbReference type="CDD" id="cd01834">
    <property type="entry name" value="SGNH_hydrolase_like_2"/>
    <property type="match status" value="1"/>
</dbReference>
<gene>
    <name evidence="2" type="ORF">GCM10008018_64790</name>
</gene>
<name>A0ABQ1FH14_9BACL</name>
<reference evidence="3" key="1">
    <citation type="journal article" date="2019" name="Int. J. Syst. Evol. Microbiol.">
        <title>The Global Catalogue of Microorganisms (GCM) 10K type strain sequencing project: providing services to taxonomists for standard genome sequencing and annotation.</title>
        <authorList>
            <consortium name="The Broad Institute Genomics Platform"/>
            <consortium name="The Broad Institute Genome Sequencing Center for Infectious Disease"/>
            <person name="Wu L."/>
            <person name="Ma J."/>
        </authorList>
    </citation>
    <scope>NUCLEOTIDE SEQUENCE [LARGE SCALE GENOMIC DNA]</scope>
    <source>
        <strain evidence="3">CGMCC 1.15043</strain>
    </source>
</reference>
<dbReference type="InterPro" id="IPR051532">
    <property type="entry name" value="Ester_Hydrolysis_Enzymes"/>
</dbReference>
<sequence>MSSWIQQGDVVLFQGDSITDAGRVRDNGQDLGKGYALMAAAQFSAKYPEKQVQFLNRGISGNRVVDLEQRWNEDCLALKPNVVSIYIGINDTWRRYDCNDPTSTEAYEKGYRNLLEQTAQTGAKLVLIEPFVLPVPEDRKLWREDLDPKITVVRELAREFGARLVCLDGLFAQASTRAHSSFWAPDGVHPSPAGHALVAKAWLQTVGAEE</sequence>
<dbReference type="InterPro" id="IPR013830">
    <property type="entry name" value="SGNH_hydro"/>
</dbReference>
<dbReference type="RefSeq" id="WP_189019688.1">
    <property type="nucleotide sequence ID" value="NZ_BMHE01000060.1"/>
</dbReference>
<dbReference type="EMBL" id="BMHE01000060">
    <property type="protein sequence ID" value="GGA10370.1"/>
    <property type="molecule type" value="Genomic_DNA"/>
</dbReference>
<evidence type="ECO:0000313" key="3">
    <source>
        <dbReference type="Proteomes" id="UP000615455"/>
    </source>
</evidence>
<dbReference type="PANTHER" id="PTHR30383">
    <property type="entry name" value="THIOESTERASE 1/PROTEASE 1/LYSOPHOSPHOLIPASE L1"/>
    <property type="match status" value="1"/>
</dbReference>
<organism evidence="2 3">
    <name type="scientific">Paenibacillus marchantiophytorum</name>
    <dbReference type="NCBI Taxonomy" id="1619310"/>
    <lineage>
        <taxon>Bacteria</taxon>
        <taxon>Bacillati</taxon>
        <taxon>Bacillota</taxon>
        <taxon>Bacilli</taxon>
        <taxon>Bacillales</taxon>
        <taxon>Paenibacillaceae</taxon>
        <taxon>Paenibacillus</taxon>
    </lineage>
</organism>
<feature type="domain" description="SGNH hydrolase-type esterase" evidence="1">
    <location>
        <begin position="15"/>
        <end position="197"/>
    </location>
</feature>
<dbReference type="SUPFAM" id="SSF52266">
    <property type="entry name" value="SGNH hydrolase"/>
    <property type="match status" value="1"/>
</dbReference>
<dbReference type="Gene3D" id="3.40.50.1110">
    <property type="entry name" value="SGNH hydrolase"/>
    <property type="match status" value="1"/>
</dbReference>
<proteinExistence type="predicted"/>